<dbReference type="STRING" id="1802689.A3F25_01140"/>
<dbReference type="SUPFAM" id="SSF50249">
    <property type="entry name" value="Nucleic acid-binding proteins"/>
    <property type="match status" value="4"/>
</dbReference>
<dbReference type="InterPro" id="IPR003029">
    <property type="entry name" value="S1_domain"/>
</dbReference>
<sequence>MKEILAQYEPLFPRLGEVLSGTVISATHNSILVDLGTLGTGIIYPSEFYDNPGLLKTLAPSETIPVILLDVEDENGYRVLSLKRAQITSAWESIYQKKESGEIIAVTIMNINKGGLIVELHGIQGFLPLSQLAPAHYPKIQGGDTTQIVQTLQKFRGQVFNIKIIDCSEEEGKLIVSERATLNDQLKAELSKFTLDQVVEGEITDITEFGAFIRLTDDLEGLIHISEIDWKLVENPRDYLKVGQKVTAKIISLDNDRVSLSLKALQPDPWEGIETKFTVGQSISGEIIKITNYGILIQVSEQIMGLVPAAELKERKEWSPALGEVVKAAIVNIDSKEHKMLLTLEGSAAPVVSA</sequence>
<dbReference type="InterPro" id="IPR012340">
    <property type="entry name" value="NA-bd_OB-fold"/>
</dbReference>
<reference evidence="2 3" key="1">
    <citation type="journal article" date="2016" name="Nat. Commun.">
        <title>Thousands of microbial genomes shed light on interconnected biogeochemical processes in an aquifer system.</title>
        <authorList>
            <person name="Anantharaman K."/>
            <person name="Brown C.T."/>
            <person name="Hug L.A."/>
            <person name="Sharon I."/>
            <person name="Castelle C.J."/>
            <person name="Probst A.J."/>
            <person name="Thomas B.C."/>
            <person name="Singh A."/>
            <person name="Wilkins M.J."/>
            <person name="Karaoz U."/>
            <person name="Brodie E.L."/>
            <person name="Williams K.H."/>
            <person name="Hubbard S.S."/>
            <person name="Banfield J.F."/>
        </authorList>
    </citation>
    <scope>NUCLEOTIDE SEQUENCE [LARGE SCALE GENOMIC DNA]</scope>
</reference>
<proteinExistence type="predicted"/>
<organism evidence="2 3">
    <name type="scientific">Candidatus Yanofskybacteria bacterium RIFCSPHIGHO2_12_FULL_45_19b</name>
    <dbReference type="NCBI Taxonomy" id="1802689"/>
    <lineage>
        <taxon>Bacteria</taxon>
        <taxon>Candidatus Yanofskyibacteriota</taxon>
    </lineage>
</organism>
<dbReference type="PANTHER" id="PTHR47559:SF1">
    <property type="entry name" value="OS03G0844900 PROTEIN"/>
    <property type="match status" value="1"/>
</dbReference>
<dbReference type="PROSITE" id="PS50126">
    <property type="entry name" value="S1"/>
    <property type="match status" value="4"/>
</dbReference>
<protein>
    <recommendedName>
        <fullName evidence="1">S1 motif domain-containing protein</fullName>
    </recommendedName>
</protein>
<feature type="domain" description="S1 motif" evidence="1">
    <location>
        <begin position="196"/>
        <end position="263"/>
    </location>
</feature>
<feature type="domain" description="S1 motif" evidence="1">
    <location>
        <begin position="280"/>
        <end position="345"/>
    </location>
</feature>
<evidence type="ECO:0000313" key="2">
    <source>
        <dbReference type="EMBL" id="OGN19173.1"/>
    </source>
</evidence>
<comment type="caution">
    <text evidence="2">The sequence shown here is derived from an EMBL/GenBank/DDBJ whole genome shotgun (WGS) entry which is preliminary data.</text>
</comment>
<name>A0A1F8G1I3_9BACT</name>
<gene>
    <name evidence="2" type="ORF">A3F25_01140</name>
</gene>
<dbReference type="PANTHER" id="PTHR47559">
    <property type="entry name" value="OS03G0844900 PROTEIN"/>
    <property type="match status" value="1"/>
</dbReference>
<dbReference type="Pfam" id="PF00575">
    <property type="entry name" value="S1"/>
    <property type="match status" value="3"/>
</dbReference>
<evidence type="ECO:0000313" key="3">
    <source>
        <dbReference type="Proteomes" id="UP000177478"/>
    </source>
</evidence>
<feature type="domain" description="S1 motif" evidence="1">
    <location>
        <begin position="101"/>
        <end position="179"/>
    </location>
</feature>
<dbReference type="Proteomes" id="UP000177478">
    <property type="component" value="Unassembled WGS sequence"/>
</dbReference>
<dbReference type="InterPro" id="IPR035104">
    <property type="entry name" value="Ribosomal_protein_S1-like"/>
</dbReference>
<dbReference type="Gene3D" id="2.40.50.140">
    <property type="entry name" value="Nucleic acid-binding proteins"/>
    <property type="match status" value="4"/>
</dbReference>
<dbReference type="CDD" id="cd04465">
    <property type="entry name" value="S1_RPS1_repeat_ec2_hs2"/>
    <property type="match status" value="1"/>
</dbReference>
<dbReference type="AlphaFoldDB" id="A0A1F8G1I3"/>
<dbReference type="SMART" id="SM00316">
    <property type="entry name" value="S1"/>
    <property type="match status" value="4"/>
</dbReference>
<dbReference type="PRINTS" id="PR00681">
    <property type="entry name" value="RIBOSOMALS1"/>
</dbReference>
<accession>A0A1F8G1I3</accession>
<feature type="domain" description="S1 motif" evidence="1">
    <location>
        <begin position="16"/>
        <end position="83"/>
    </location>
</feature>
<dbReference type="EMBL" id="MGKD01000022">
    <property type="protein sequence ID" value="OGN19173.1"/>
    <property type="molecule type" value="Genomic_DNA"/>
</dbReference>
<dbReference type="GO" id="GO:0003676">
    <property type="term" value="F:nucleic acid binding"/>
    <property type="evidence" value="ECO:0007669"/>
    <property type="project" value="InterPro"/>
</dbReference>
<evidence type="ECO:0000259" key="1">
    <source>
        <dbReference type="PROSITE" id="PS50126"/>
    </source>
</evidence>
<dbReference type="InterPro" id="IPR052757">
    <property type="entry name" value="Ribosomal_protein_S1"/>
</dbReference>